<dbReference type="AlphaFoldDB" id="A0AAW9HLQ3"/>
<dbReference type="PANTHER" id="PTHR46211">
    <property type="entry name" value="GLYCEROPHOSPHORYL DIESTER PHOSPHODIESTERASE"/>
    <property type="match status" value="1"/>
</dbReference>
<dbReference type="Gene3D" id="3.20.20.190">
    <property type="entry name" value="Phosphatidylinositol (PI) phosphodiesterase"/>
    <property type="match status" value="1"/>
</dbReference>
<dbReference type="InterPro" id="IPR017946">
    <property type="entry name" value="PLC-like_Pdiesterase_TIM-brl"/>
</dbReference>
<dbReference type="GO" id="GO:0006629">
    <property type="term" value="P:lipid metabolic process"/>
    <property type="evidence" value="ECO:0007669"/>
    <property type="project" value="InterPro"/>
</dbReference>
<dbReference type="Proteomes" id="UP001284901">
    <property type="component" value="Unassembled WGS sequence"/>
</dbReference>
<evidence type="ECO:0000313" key="4">
    <source>
        <dbReference type="Proteomes" id="UP001284901"/>
    </source>
</evidence>
<dbReference type="RefSeq" id="WP_101594889.1">
    <property type="nucleotide sequence ID" value="NZ_CAUPFC010000002.1"/>
</dbReference>
<dbReference type="PROSITE" id="PS51704">
    <property type="entry name" value="GP_PDE"/>
    <property type="match status" value="1"/>
</dbReference>
<dbReference type="GeneID" id="92814116"/>
<name>A0AAW9HLQ3_9ACTO</name>
<protein>
    <submittedName>
        <fullName evidence="2">Glycerophosphodiester phosphodiesterase family protein</fullName>
    </submittedName>
</protein>
<dbReference type="SUPFAM" id="SSF51695">
    <property type="entry name" value="PLC-like phosphodiesterases"/>
    <property type="match status" value="1"/>
</dbReference>
<dbReference type="GO" id="GO:0008081">
    <property type="term" value="F:phosphoric diester hydrolase activity"/>
    <property type="evidence" value="ECO:0007669"/>
    <property type="project" value="InterPro"/>
</dbReference>
<dbReference type="EMBL" id="JAWNFV010000006">
    <property type="protein sequence ID" value="MDY5140407.1"/>
    <property type="molecule type" value="Genomic_DNA"/>
</dbReference>
<dbReference type="InterPro" id="IPR030395">
    <property type="entry name" value="GP_PDE_dom"/>
</dbReference>
<accession>A0AAW9HLQ3</accession>
<reference evidence="2 4" key="1">
    <citation type="submission" date="2023-10" db="EMBL/GenBank/DDBJ databases">
        <title>Whole Genome based description of the genera Actinobaculum and Actinotignum reveals a complex phylogenetic relationship within the species included in the genus Actinotignum.</title>
        <authorList>
            <person name="Jensen C.S."/>
            <person name="Dargis R."/>
            <person name="Kemp M."/>
            <person name="Christensen J.J."/>
        </authorList>
    </citation>
    <scope>NUCLEOTIDE SEQUENCE</scope>
    <source>
        <strain evidence="3 4">SLA_B089</strain>
        <strain evidence="2">SLA_B245</strain>
    </source>
</reference>
<evidence type="ECO:0000313" key="2">
    <source>
        <dbReference type="EMBL" id="MDY5140407.1"/>
    </source>
</evidence>
<comment type="caution">
    <text evidence="2">The sequence shown here is derived from an EMBL/GenBank/DDBJ whole genome shotgun (WGS) entry which is preliminary data.</text>
</comment>
<keyword evidence="4" id="KW-1185">Reference proteome</keyword>
<organism evidence="2 5">
    <name type="scientific">Actinotignum timonense</name>
    <dbReference type="NCBI Taxonomy" id="1870995"/>
    <lineage>
        <taxon>Bacteria</taxon>
        <taxon>Bacillati</taxon>
        <taxon>Actinomycetota</taxon>
        <taxon>Actinomycetes</taxon>
        <taxon>Actinomycetales</taxon>
        <taxon>Actinomycetaceae</taxon>
        <taxon>Actinotignum</taxon>
    </lineage>
</organism>
<evidence type="ECO:0000313" key="5">
    <source>
        <dbReference type="Proteomes" id="UP001288320"/>
    </source>
</evidence>
<proteinExistence type="predicted"/>
<dbReference type="Pfam" id="PF03009">
    <property type="entry name" value="GDPD"/>
    <property type="match status" value="1"/>
</dbReference>
<dbReference type="PANTHER" id="PTHR46211:SF1">
    <property type="entry name" value="GLYCEROPHOSPHODIESTER PHOSPHODIESTERASE, CYTOPLASMIC"/>
    <property type="match status" value="1"/>
</dbReference>
<evidence type="ECO:0000313" key="3">
    <source>
        <dbReference type="EMBL" id="MDY5145455.1"/>
    </source>
</evidence>
<dbReference type="EMBL" id="JAWNFY010000001">
    <property type="protein sequence ID" value="MDY5145455.1"/>
    <property type="molecule type" value="Genomic_DNA"/>
</dbReference>
<evidence type="ECO:0000259" key="1">
    <source>
        <dbReference type="PROSITE" id="PS51704"/>
    </source>
</evidence>
<sequence>MKLFAHRGLSADAPENTMAAFRAAYQAGFTWIETDVDITADGTLPLCHDATLERTTTGHGRVDELRATDLETLDAGSWFSPGFAGEKIPTLAQLVDFALETGMGINIEMKPCAQGGEQARALVHAVAQEARRLGPERALVSSFSHLQLAEFARHAPEIPRGALFERASFGPDWRTILDLSDARYLHLSDDAVTAAVVAQARAAGRDVHVYTVNNPERARQLERWGVAGIFTDGFVRP</sequence>
<feature type="domain" description="GP-PDE" evidence="1">
    <location>
        <begin position="1"/>
        <end position="237"/>
    </location>
</feature>
<gene>
    <name evidence="2" type="ORF">R6G74_03645</name>
    <name evidence="3" type="ORF">R6P33_00255</name>
</gene>
<dbReference type="Proteomes" id="UP001288320">
    <property type="component" value="Unassembled WGS sequence"/>
</dbReference>